<feature type="compositionally biased region" description="Basic and acidic residues" evidence="1">
    <location>
        <begin position="61"/>
        <end position="72"/>
    </location>
</feature>
<proteinExistence type="predicted"/>
<protein>
    <submittedName>
        <fullName evidence="2">Uncharacterized protein</fullName>
    </submittedName>
</protein>
<evidence type="ECO:0000313" key="3">
    <source>
        <dbReference type="Proteomes" id="UP000237511"/>
    </source>
</evidence>
<dbReference type="AlphaFoldDB" id="A0A2S3YG03"/>
<dbReference type="Proteomes" id="UP000237511">
    <property type="component" value="Unassembled WGS sequence"/>
</dbReference>
<name>A0A2S3YG03_9HYPH</name>
<feature type="region of interest" description="Disordered" evidence="1">
    <location>
        <begin position="61"/>
        <end position="80"/>
    </location>
</feature>
<reference evidence="2 3" key="1">
    <citation type="journal article" date="2014" name="Syst. Appl. Microbiol.">
        <title>Microsymbionts of Phaseolus vulgaris in acid and alkaline soils of Mexico.</title>
        <authorList>
            <person name="Verastegui-Valdes M.M."/>
            <person name="Zhang Y.J."/>
            <person name="Rivera-Orduna F.N."/>
            <person name="Cheng H.P."/>
            <person name="Sui X.H."/>
            <person name="Wang E.T."/>
        </authorList>
    </citation>
    <scope>NUCLEOTIDE SEQUENCE [LARGE SCALE GENOMIC DNA]</scope>
    <source>
        <strain evidence="2 3">FG01</strain>
    </source>
</reference>
<dbReference type="EMBL" id="LODU01000074">
    <property type="protein sequence ID" value="POH25168.1"/>
    <property type="molecule type" value="Genomic_DNA"/>
</dbReference>
<accession>A0A2S3YG03</accession>
<comment type="caution">
    <text evidence="2">The sequence shown here is derived from an EMBL/GenBank/DDBJ whole genome shotgun (WGS) entry which is preliminary data.</text>
</comment>
<gene>
    <name evidence="2" type="ORF">ATY31_27700</name>
</gene>
<sequence length="80" mass="8943">MADLRSTDHEHTTAAYAAHHWYAARMSAEIVLLTPPPHSHAHIDRIAAVAIDVASTAEHYEMPPEERWDSRSIGDGMRNV</sequence>
<evidence type="ECO:0000313" key="2">
    <source>
        <dbReference type="EMBL" id="POH25168.1"/>
    </source>
</evidence>
<evidence type="ECO:0000256" key="1">
    <source>
        <dbReference type="SAM" id="MobiDB-lite"/>
    </source>
</evidence>
<organism evidence="2 3">
    <name type="scientific">Sinorhizobium americanum</name>
    <dbReference type="NCBI Taxonomy" id="194963"/>
    <lineage>
        <taxon>Bacteria</taxon>
        <taxon>Pseudomonadati</taxon>
        <taxon>Pseudomonadota</taxon>
        <taxon>Alphaproteobacteria</taxon>
        <taxon>Hyphomicrobiales</taxon>
        <taxon>Rhizobiaceae</taxon>
        <taxon>Sinorhizobium/Ensifer group</taxon>
        <taxon>Sinorhizobium</taxon>
    </lineage>
</organism>